<evidence type="ECO:0000256" key="1">
    <source>
        <dbReference type="ARBA" id="ARBA00004167"/>
    </source>
</evidence>
<sequence>MKNKIALYKKLIKDSLVSIKEKSVNSQKYLAKEFLKKPKIIITEKFSSKFKQISLIFNPLLQFQNLQDYFEQKVKSNKDEVVLQQAKFWAEAITWTLIGGTSFGIAWLALAKTEEIVIAQGKLEPKTGVIEVQMPLEGITKEILVKEGDRVEKGQILIHLDTEITEANQISLIETLKINQEILDNLKYLSEEGAASRIQYLQQSNKVQEIKTKLKENEVQMKYQKIISPVNGIVFDMQPKGPGYVARTSEPILKVVPLDKLQAEIEIDSSDIGFISLGKDTDISIDSFPSSDFGVVEGKIIRIGSDALPPDPRINKGYRFPAIIKLNQQNLILKSGKTLPLQAGMSITANIKLRKVSYLQLLLNNFSDKADSIKQL</sequence>
<organism evidence="8 9">
    <name type="scientific">Prochlorococcus marinus (strain NATL1A)</name>
    <dbReference type="NCBI Taxonomy" id="167555"/>
    <lineage>
        <taxon>Bacteria</taxon>
        <taxon>Bacillati</taxon>
        <taxon>Cyanobacteriota</taxon>
        <taxon>Cyanophyceae</taxon>
        <taxon>Synechococcales</taxon>
        <taxon>Prochlorococcaceae</taxon>
        <taxon>Prochlorococcus</taxon>
    </lineage>
</organism>
<dbReference type="KEGG" id="pme:NATL1_21021"/>
<evidence type="ECO:0000256" key="5">
    <source>
        <dbReference type="ARBA" id="ARBA00023136"/>
    </source>
</evidence>
<dbReference type="AlphaFoldDB" id="A2C598"/>
<dbReference type="Gene3D" id="2.40.30.170">
    <property type="match status" value="1"/>
</dbReference>
<evidence type="ECO:0000313" key="8">
    <source>
        <dbReference type="EMBL" id="ABM76658.1"/>
    </source>
</evidence>
<protein>
    <submittedName>
        <fullName evidence="8">Leukotoxin secretion protein-like protein</fullName>
    </submittedName>
</protein>
<dbReference type="PANTHER" id="PTHR30386:SF26">
    <property type="entry name" value="TRANSPORT PROTEIN COMB"/>
    <property type="match status" value="1"/>
</dbReference>
<gene>
    <name evidence="8" type="ordered locus">NATL1_21021</name>
</gene>
<proteinExistence type="inferred from homology"/>
<keyword evidence="4 6" id="KW-1133">Transmembrane helix</keyword>
<feature type="transmembrane region" description="Helical" evidence="6">
    <location>
        <begin position="88"/>
        <end position="110"/>
    </location>
</feature>
<dbReference type="HOGENOM" id="CLU_023976_0_0_3"/>
<evidence type="ECO:0000256" key="4">
    <source>
        <dbReference type="ARBA" id="ARBA00022989"/>
    </source>
</evidence>
<feature type="domain" description="AprE-like beta-barrel" evidence="7">
    <location>
        <begin position="262"/>
        <end position="353"/>
    </location>
</feature>
<keyword evidence="3 6" id="KW-0812">Transmembrane</keyword>
<dbReference type="Pfam" id="PF26002">
    <property type="entry name" value="Beta-barrel_AprE"/>
    <property type="match status" value="1"/>
</dbReference>
<keyword evidence="5 6" id="KW-0472">Membrane</keyword>
<evidence type="ECO:0000259" key="7">
    <source>
        <dbReference type="Pfam" id="PF26002"/>
    </source>
</evidence>
<dbReference type="Proteomes" id="UP000002592">
    <property type="component" value="Chromosome"/>
</dbReference>
<dbReference type="Gene3D" id="2.40.50.100">
    <property type="match status" value="1"/>
</dbReference>
<evidence type="ECO:0000256" key="2">
    <source>
        <dbReference type="ARBA" id="ARBA00009477"/>
    </source>
</evidence>
<dbReference type="SUPFAM" id="SSF111369">
    <property type="entry name" value="HlyD-like secretion proteins"/>
    <property type="match status" value="1"/>
</dbReference>
<evidence type="ECO:0000256" key="3">
    <source>
        <dbReference type="ARBA" id="ARBA00022692"/>
    </source>
</evidence>
<dbReference type="RefSeq" id="WP_011824602.1">
    <property type="nucleotide sequence ID" value="NC_008819.1"/>
</dbReference>
<comment type="similarity">
    <text evidence="2">Belongs to the membrane fusion protein (MFP) (TC 8.A.1) family.</text>
</comment>
<dbReference type="eggNOG" id="COG0845">
    <property type="taxonomic scope" value="Bacteria"/>
</dbReference>
<accession>A2C598</accession>
<evidence type="ECO:0000256" key="6">
    <source>
        <dbReference type="SAM" id="Phobius"/>
    </source>
</evidence>
<reference evidence="9" key="1">
    <citation type="journal article" date="2007" name="PLoS Genet.">
        <title>Patterns and implications of gene gain and loss in the evolution of Prochlorococcus.</title>
        <authorList>
            <person name="Kettler G.C."/>
            <person name="Martiny A.C."/>
            <person name="Huang K."/>
            <person name="Zucker J."/>
            <person name="Coleman M.L."/>
            <person name="Rodrigue S."/>
            <person name="Chen F."/>
            <person name="Lapidus A."/>
            <person name="Ferriera S."/>
            <person name="Johnson J."/>
            <person name="Steglich C."/>
            <person name="Church G.M."/>
            <person name="Richardson P."/>
            <person name="Chisholm S.W."/>
        </authorList>
    </citation>
    <scope>NUCLEOTIDE SEQUENCE [LARGE SCALE GENOMIC DNA]</scope>
    <source>
        <strain evidence="9">NATL1A</strain>
    </source>
</reference>
<name>A2C598_PROM1</name>
<comment type="subcellular location">
    <subcellularLocation>
        <location evidence="1">Membrane</location>
        <topology evidence="1">Single-pass membrane protein</topology>
    </subcellularLocation>
</comment>
<evidence type="ECO:0000313" key="9">
    <source>
        <dbReference type="Proteomes" id="UP000002592"/>
    </source>
</evidence>
<dbReference type="PANTHER" id="PTHR30386">
    <property type="entry name" value="MEMBRANE FUSION SUBUNIT OF EMRAB-TOLC MULTIDRUG EFFLUX PUMP"/>
    <property type="match status" value="1"/>
</dbReference>
<dbReference type="InterPro" id="IPR058982">
    <property type="entry name" value="Beta-barrel_AprE"/>
</dbReference>
<dbReference type="EMBL" id="CP000553">
    <property type="protein sequence ID" value="ABM76658.1"/>
    <property type="molecule type" value="Genomic_DNA"/>
</dbReference>
<dbReference type="InterPro" id="IPR050739">
    <property type="entry name" value="MFP"/>
</dbReference>
<dbReference type="PRINTS" id="PR01490">
    <property type="entry name" value="RTXTOXIND"/>
</dbReference>
<dbReference type="GO" id="GO:0016020">
    <property type="term" value="C:membrane"/>
    <property type="evidence" value="ECO:0007669"/>
    <property type="project" value="UniProtKB-SubCell"/>
</dbReference>